<keyword evidence="3" id="KW-1185">Reference proteome</keyword>
<dbReference type="OrthoDB" id="9776021at2"/>
<dbReference type="AlphaFoldDB" id="A0A261G331"/>
<feature type="domain" description="Type III restriction enzyme C-terminal endonuclease" evidence="1">
    <location>
        <begin position="11"/>
        <end position="83"/>
    </location>
</feature>
<dbReference type="Pfam" id="PF19778">
    <property type="entry name" value="RE_endonuc"/>
    <property type="match status" value="1"/>
</dbReference>
<protein>
    <submittedName>
        <fullName evidence="2">Restriction endonuclease</fullName>
    </submittedName>
</protein>
<name>A0A261G331_9BIFI</name>
<dbReference type="Proteomes" id="UP000216451">
    <property type="component" value="Unassembled WGS sequence"/>
</dbReference>
<organism evidence="2 3">
    <name type="scientific">Bifidobacterium aquikefiri</name>
    <dbReference type="NCBI Taxonomy" id="1653207"/>
    <lineage>
        <taxon>Bacteria</taxon>
        <taxon>Bacillati</taxon>
        <taxon>Actinomycetota</taxon>
        <taxon>Actinomycetes</taxon>
        <taxon>Bifidobacteriales</taxon>
        <taxon>Bifidobacteriaceae</taxon>
        <taxon>Bifidobacterium</taxon>
    </lineage>
</organism>
<accession>A0A261G331</accession>
<gene>
    <name evidence="2" type="ORF">BAQU_1582</name>
</gene>
<dbReference type="RefSeq" id="WP_094694527.1">
    <property type="nucleotide sequence ID" value="NZ_CALENZ010000006.1"/>
</dbReference>
<keyword evidence="2" id="KW-0255">Endonuclease</keyword>
<comment type="caution">
    <text evidence="2">The sequence shown here is derived from an EMBL/GenBank/DDBJ whole genome shotgun (WGS) entry which is preliminary data.</text>
</comment>
<dbReference type="EMBL" id="MWXA01000007">
    <property type="protein sequence ID" value="OZG65842.1"/>
    <property type="molecule type" value="Genomic_DNA"/>
</dbReference>
<dbReference type="GeneID" id="98296246"/>
<dbReference type="GO" id="GO:0015668">
    <property type="term" value="F:type III site-specific deoxyribonuclease activity"/>
    <property type="evidence" value="ECO:0007669"/>
    <property type="project" value="InterPro"/>
</dbReference>
<keyword evidence="2" id="KW-0378">Hydrolase</keyword>
<evidence type="ECO:0000313" key="3">
    <source>
        <dbReference type="Proteomes" id="UP000216451"/>
    </source>
</evidence>
<keyword evidence="2" id="KW-0540">Nuclease</keyword>
<evidence type="ECO:0000313" key="2">
    <source>
        <dbReference type="EMBL" id="OZG65842.1"/>
    </source>
</evidence>
<proteinExistence type="predicted"/>
<sequence>MITTNEAPKMLDINLSIELSPKFLTPAPMDEHNPDLAILKREDGEKKNYMIRETKSSAFDELLCPTEVAKIKCGKKHFAAIGIDEYAKSSPEGWRM</sequence>
<reference evidence="2 3" key="1">
    <citation type="journal article" date="2017" name="BMC Genomics">
        <title>Comparative genomic and phylogenomic analyses of the Bifidobacteriaceae family.</title>
        <authorList>
            <person name="Lugli G.A."/>
            <person name="Milani C."/>
            <person name="Turroni F."/>
            <person name="Duranti S."/>
            <person name="Mancabelli L."/>
            <person name="Mangifesta M."/>
            <person name="Ferrario C."/>
            <person name="Modesto M."/>
            <person name="Mattarelli P."/>
            <person name="Jiri K."/>
            <person name="van Sinderen D."/>
            <person name="Ventura M."/>
        </authorList>
    </citation>
    <scope>NUCLEOTIDE SEQUENCE [LARGE SCALE GENOMIC DNA]</scope>
    <source>
        <strain evidence="2 3">LMG 28769</strain>
    </source>
</reference>
<evidence type="ECO:0000259" key="1">
    <source>
        <dbReference type="Pfam" id="PF19778"/>
    </source>
</evidence>
<dbReference type="InterPro" id="IPR045572">
    <property type="entry name" value="RE_endonuc_C"/>
</dbReference>